<proteinExistence type="predicted"/>
<evidence type="ECO:0000313" key="1">
    <source>
        <dbReference type="EMBL" id="AZL73964.1"/>
    </source>
</evidence>
<sequence length="382" mass="42950">MPLTVFSASRRMELDVQQLLTQLGAETGYVMPSKSTPIPESWKVHCSTDLECPSCFCTGAEVVRASKSKVDGHDVRQAYFRFPQSDSSAGHHPFCDFSGNVSAAFIPENLVQFSSAKDGVSRVVRELVCKGIQLEVFTQWDIRRMREWFFQTKLQSQFTVTLDPKLPGWLDGLHRHASWPQDLDAVPIELTTEVLGIPGFNFEAAATREVSQRHRATLDIIREKRLYPGAMVERLEKLATDYHGKSVYDPTVLQNHFQLTNRLAAFMCSNHSALRRLSKAHYPLNGLKNVKPLLAFSALLLFISDWHLDAAVSRFAQIVSSKLQADETLGNVMGLNPFHDFAAWAMLKSFQELPAIQIPLMGVKEEIAFEVAEMKRRAGLPS</sequence>
<dbReference type="RefSeq" id="WP_125464068.1">
    <property type="nucleotide sequence ID" value="NZ_CP034337.1"/>
</dbReference>
<name>A0ABM7CRB7_9PSED</name>
<gene>
    <name evidence="1" type="ORF">EI693_13080</name>
</gene>
<dbReference type="EMBL" id="CP034337">
    <property type="protein sequence ID" value="AZL73964.1"/>
    <property type="molecule type" value="Genomic_DNA"/>
</dbReference>
<dbReference type="Proteomes" id="UP000272622">
    <property type="component" value="Chromosome"/>
</dbReference>
<accession>A0ABM7CRB7</accession>
<evidence type="ECO:0000313" key="2">
    <source>
        <dbReference type="Proteomes" id="UP000272622"/>
    </source>
</evidence>
<keyword evidence="2" id="KW-1185">Reference proteome</keyword>
<reference evidence="1 2" key="1">
    <citation type="submission" date="2018-12" db="EMBL/GenBank/DDBJ databases">
        <authorList>
            <person name="Li S."/>
            <person name="Yang R."/>
            <person name="Chen G."/>
            <person name="Zou L."/>
            <person name="Zhang C."/>
            <person name="Chen Y."/>
            <person name="Liu Z."/>
            <person name="Li Y."/>
            <person name="Yan Y."/>
            <person name="Huang M."/>
            <person name="Chen T."/>
        </authorList>
    </citation>
    <scope>NUCLEOTIDE SEQUENCE [LARGE SCALE GENOMIC DNA]</scope>
    <source>
        <strain evidence="1 2">2014</strain>
    </source>
</reference>
<organism evidence="1 2">
    <name type="scientific">Pseudomonas oryziphila</name>
    <dbReference type="NCBI Taxonomy" id="2894079"/>
    <lineage>
        <taxon>Bacteria</taxon>
        <taxon>Pseudomonadati</taxon>
        <taxon>Pseudomonadota</taxon>
        <taxon>Gammaproteobacteria</taxon>
        <taxon>Pseudomonadales</taxon>
        <taxon>Pseudomonadaceae</taxon>
        <taxon>Pseudomonas</taxon>
    </lineage>
</organism>
<protein>
    <submittedName>
        <fullName evidence="1">Uncharacterized protein</fullName>
    </submittedName>
</protein>